<dbReference type="OrthoDB" id="7816182at2759"/>
<dbReference type="Pfam" id="PF02448">
    <property type="entry name" value="L71"/>
    <property type="match status" value="1"/>
</dbReference>
<dbReference type="EMBL" id="CM000363">
    <property type="protein sequence ID" value="EDX10574.1"/>
    <property type="molecule type" value="Genomic_DNA"/>
</dbReference>
<feature type="chain" id="PRO_5002824127" evidence="1">
    <location>
        <begin position="21"/>
        <end position="100"/>
    </location>
</feature>
<organism evidence="2 3">
    <name type="scientific">Drosophila simulans</name>
    <name type="common">Fruit fly</name>
    <dbReference type="NCBI Taxonomy" id="7240"/>
    <lineage>
        <taxon>Eukaryota</taxon>
        <taxon>Metazoa</taxon>
        <taxon>Ecdysozoa</taxon>
        <taxon>Arthropoda</taxon>
        <taxon>Hexapoda</taxon>
        <taxon>Insecta</taxon>
        <taxon>Pterygota</taxon>
        <taxon>Neoptera</taxon>
        <taxon>Endopterygota</taxon>
        <taxon>Diptera</taxon>
        <taxon>Brachycera</taxon>
        <taxon>Muscomorpha</taxon>
        <taxon>Ephydroidea</taxon>
        <taxon>Drosophilidae</taxon>
        <taxon>Drosophila</taxon>
        <taxon>Sophophora</taxon>
    </lineage>
</organism>
<dbReference type="STRING" id="7240.B4QL49"/>
<evidence type="ECO:0000313" key="3">
    <source>
        <dbReference type="Proteomes" id="UP000000304"/>
    </source>
</evidence>
<evidence type="ECO:0000313" key="2">
    <source>
        <dbReference type="EMBL" id="EDX10574.1"/>
    </source>
</evidence>
<dbReference type="GO" id="GO:0007552">
    <property type="term" value="P:metamorphosis"/>
    <property type="evidence" value="ECO:0007669"/>
    <property type="project" value="EnsemblMetazoa"/>
</dbReference>
<sequence length="100" mass="11597">MRLKTVLTVFFVISLTLVAGQERDCDELARKCESCVRRLNNSIDRDLPLFNKECRQRTQLSWRWRNVGRCELSKLNCLATGISKNLQVCNIPCDSLKHRA</sequence>
<accession>B4QL49</accession>
<dbReference type="InterPro" id="IPR003475">
    <property type="entry name" value="Insect_Unk"/>
</dbReference>
<protein>
    <submittedName>
        <fullName evidence="2">GD12548</fullName>
    </submittedName>
</protein>
<dbReference type="Proteomes" id="UP000000304">
    <property type="component" value="Chromosome 3L"/>
</dbReference>
<dbReference type="AlphaFoldDB" id="B4QL49"/>
<name>B4QL49_DROSI</name>
<feature type="signal peptide" evidence="1">
    <location>
        <begin position="1"/>
        <end position="20"/>
    </location>
</feature>
<keyword evidence="1" id="KW-0732">Signal</keyword>
<evidence type="ECO:0000256" key="1">
    <source>
        <dbReference type="SAM" id="SignalP"/>
    </source>
</evidence>
<dbReference type="HOGENOM" id="CLU_150248_0_0_1"/>
<keyword evidence="3" id="KW-1185">Reference proteome</keyword>
<proteinExistence type="predicted"/>
<dbReference type="PhylomeDB" id="B4QL49"/>
<reference evidence="2 3" key="1">
    <citation type="journal article" date="2007" name="Nature">
        <title>Evolution of genes and genomes on the Drosophila phylogeny.</title>
        <authorList>
            <consortium name="Drosophila 12 Genomes Consortium"/>
            <person name="Clark A.G."/>
            <person name="Eisen M.B."/>
            <person name="Smith D.R."/>
            <person name="Bergman C.M."/>
            <person name="Oliver B."/>
            <person name="Markow T.A."/>
            <person name="Kaufman T.C."/>
            <person name="Kellis M."/>
            <person name="Gelbart W."/>
            <person name="Iyer V.N."/>
            <person name="Pollard D.A."/>
            <person name="Sackton T.B."/>
            <person name="Larracuente A.M."/>
            <person name="Singh N.D."/>
            <person name="Abad J.P."/>
            <person name="Abt D.N."/>
            <person name="Adryan B."/>
            <person name="Aguade M."/>
            <person name="Akashi H."/>
            <person name="Anderson W.W."/>
            <person name="Aquadro C.F."/>
            <person name="Ardell D.H."/>
            <person name="Arguello R."/>
            <person name="Artieri C.G."/>
            <person name="Barbash D.A."/>
            <person name="Barker D."/>
            <person name="Barsanti P."/>
            <person name="Batterham P."/>
            <person name="Batzoglou S."/>
            <person name="Begun D."/>
            <person name="Bhutkar A."/>
            <person name="Blanco E."/>
            <person name="Bosak S.A."/>
            <person name="Bradley R.K."/>
            <person name="Brand A.D."/>
            <person name="Brent M.R."/>
            <person name="Brooks A.N."/>
            <person name="Brown R.H."/>
            <person name="Butlin R.K."/>
            <person name="Caggese C."/>
            <person name="Calvi B.R."/>
            <person name="Bernardo de Carvalho A."/>
            <person name="Caspi A."/>
            <person name="Castrezana S."/>
            <person name="Celniker S.E."/>
            <person name="Chang J.L."/>
            <person name="Chapple C."/>
            <person name="Chatterji S."/>
            <person name="Chinwalla A."/>
            <person name="Civetta A."/>
            <person name="Clifton S.W."/>
            <person name="Comeron J.M."/>
            <person name="Costello J.C."/>
            <person name="Coyne J.A."/>
            <person name="Daub J."/>
            <person name="David R.G."/>
            <person name="Delcher A.L."/>
            <person name="Delehaunty K."/>
            <person name="Do C.B."/>
            <person name="Ebling H."/>
            <person name="Edwards K."/>
            <person name="Eickbush T."/>
            <person name="Evans J.D."/>
            <person name="Filipski A."/>
            <person name="Findeiss S."/>
            <person name="Freyhult E."/>
            <person name="Fulton L."/>
            <person name="Fulton R."/>
            <person name="Garcia A.C."/>
            <person name="Gardiner A."/>
            <person name="Garfield D.A."/>
            <person name="Garvin B.E."/>
            <person name="Gibson G."/>
            <person name="Gilbert D."/>
            <person name="Gnerre S."/>
            <person name="Godfrey J."/>
            <person name="Good R."/>
            <person name="Gotea V."/>
            <person name="Gravely B."/>
            <person name="Greenberg A.J."/>
            <person name="Griffiths-Jones S."/>
            <person name="Gross S."/>
            <person name="Guigo R."/>
            <person name="Gustafson E.A."/>
            <person name="Haerty W."/>
            <person name="Hahn M.W."/>
            <person name="Halligan D.L."/>
            <person name="Halpern A.L."/>
            <person name="Halter G.M."/>
            <person name="Han M.V."/>
            <person name="Heger A."/>
            <person name="Hillier L."/>
            <person name="Hinrichs A.S."/>
            <person name="Holmes I."/>
            <person name="Hoskins R.A."/>
            <person name="Hubisz M.J."/>
            <person name="Hultmark D."/>
            <person name="Huntley M.A."/>
            <person name="Jaffe D.B."/>
            <person name="Jagadeeshan S."/>
            <person name="Jeck W.R."/>
            <person name="Johnson J."/>
            <person name="Jones C.D."/>
            <person name="Jordan W.C."/>
            <person name="Karpen G.H."/>
            <person name="Kataoka E."/>
            <person name="Keightley P.D."/>
            <person name="Kheradpour P."/>
            <person name="Kirkness E.F."/>
            <person name="Koerich L.B."/>
            <person name="Kristiansen K."/>
            <person name="Kudrna D."/>
            <person name="Kulathinal R.J."/>
            <person name="Kumar S."/>
            <person name="Kwok R."/>
            <person name="Lander E."/>
            <person name="Langley C.H."/>
            <person name="Lapoint R."/>
            <person name="Lazzaro B.P."/>
            <person name="Lee S.J."/>
            <person name="Levesque L."/>
            <person name="Li R."/>
            <person name="Lin C.F."/>
            <person name="Lin M.F."/>
            <person name="Lindblad-Toh K."/>
            <person name="Llopart A."/>
            <person name="Long M."/>
            <person name="Low L."/>
            <person name="Lozovsky E."/>
            <person name="Lu J."/>
            <person name="Luo M."/>
            <person name="Machado C.A."/>
            <person name="Makalowski W."/>
            <person name="Marzo M."/>
            <person name="Matsuda M."/>
            <person name="Matzkin L."/>
            <person name="McAllister B."/>
            <person name="McBride C.S."/>
            <person name="McKernan B."/>
            <person name="McKernan K."/>
            <person name="Mendez-Lago M."/>
            <person name="Minx P."/>
            <person name="Mollenhauer M.U."/>
            <person name="Montooth K."/>
            <person name="Mount S.M."/>
            <person name="Mu X."/>
            <person name="Myers E."/>
            <person name="Negre B."/>
            <person name="Newfeld S."/>
            <person name="Nielsen R."/>
            <person name="Noor M.A."/>
            <person name="O'Grady P."/>
            <person name="Pachter L."/>
            <person name="Papaceit M."/>
            <person name="Parisi M.J."/>
            <person name="Parisi M."/>
            <person name="Parts L."/>
            <person name="Pedersen J.S."/>
            <person name="Pesole G."/>
            <person name="Phillippy A.M."/>
            <person name="Ponting C.P."/>
            <person name="Pop M."/>
            <person name="Porcelli D."/>
            <person name="Powell J.R."/>
            <person name="Prohaska S."/>
            <person name="Pruitt K."/>
            <person name="Puig M."/>
            <person name="Quesneville H."/>
            <person name="Ram K.R."/>
            <person name="Rand D."/>
            <person name="Rasmussen M.D."/>
            <person name="Reed L.K."/>
            <person name="Reenan R."/>
            <person name="Reily A."/>
            <person name="Remington K.A."/>
            <person name="Rieger T.T."/>
            <person name="Ritchie M.G."/>
            <person name="Robin C."/>
            <person name="Rogers Y.H."/>
            <person name="Rohde C."/>
            <person name="Rozas J."/>
            <person name="Rubenfield M.J."/>
            <person name="Ruiz A."/>
            <person name="Russo S."/>
            <person name="Salzberg S.L."/>
            <person name="Sanchez-Gracia A."/>
            <person name="Saranga D.J."/>
            <person name="Sato H."/>
            <person name="Schaeffer S.W."/>
            <person name="Schatz M.C."/>
            <person name="Schlenke T."/>
            <person name="Schwartz R."/>
            <person name="Segarra C."/>
            <person name="Singh R.S."/>
            <person name="Sirot L."/>
            <person name="Sirota M."/>
            <person name="Sisneros N.B."/>
            <person name="Smith C.D."/>
            <person name="Smith T.F."/>
            <person name="Spieth J."/>
            <person name="Stage D.E."/>
            <person name="Stark A."/>
            <person name="Stephan W."/>
            <person name="Strausberg R.L."/>
            <person name="Strempel S."/>
            <person name="Sturgill D."/>
            <person name="Sutton G."/>
            <person name="Sutton G.G."/>
            <person name="Tao W."/>
            <person name="Teichmann S."/>
            <person name="Tobari Y.N."/>
            <person name="Tomimura Y."/>
            <person name="Tsolas J.M."/>
            <person name="Valente V.L."/>
            <person name="Venter E."/>
            <person name="Venter J.C."/>
            <person name="Vicario S."/>
            <person name="Vieira F.G."/>
            <person name="Vilella A.J."/>
            <person name="Villasante A."/>
            <person name="Walenz B."/>
            <person name="Wang J."/>
            <person name="Wasserman M."/>
            <person name="Watts T."/>
            <person name="Wilson D."/>
            <person name="Wilson R.K."/>
            <person name="Wing R.A."/>
            <person name="Wolfner M.F."/>
            <person name="Wong A."/>
            <person name="Wong G.K."/>
            <person name="Wu C.I."/>
            <person name="Wu G."/>
            <person name="Yamamoto D."/>
            <person name="Yang H.P."/>
            <person name="Yang S.P."/>
            <person name="Yorke J.A."/>
            <person name="Yoshida K."/>
            <person name="Zdobnov E."/>
            <person name="Zhang P."/>
            <person name="Zhang Y."/>
            <person name="Zimin A.V."/>
            <person name="Baldwin J."/>
            <person name="Abdouelleil A."/>
            <person name="Abdulkadir J."/>
            <person name="Abebe A."/>
            <person name="Abera B."/>
            <person name="Abreu J."/>
            <person name="Acer S.C."/>
            <person name="Aftuck L."/>
            <person name="Alexander A."/>
            <person name="An P."/>
            <person name="Anderson E."/>
            <person name="Anderson S."/>
            <person name="Arachi H."/>
            <person name="Azer M."/>
            <person name="Bachantsang P."/>
            <person name="Barry A."/>
            <person name="Bayul T."/>
            <person name="Berlin A."/>
            <person name="Bessette D."/>
            <person name="Bloom T."/>
            <person name="Blye J."/>
            <person name="Boguslavskiy L."/>
            <person name="Bonnet C."/>
            <person name="Boukhgalter B."/>
            <person name="Bourzgui I."/>
            <person name="Brown A."/>
            <person name="Cahill P."/>
            <person name="Channer S."/>
            <person name="Cheshatsang Y."/>
            <person name="Chuda L."/>
            <person name="Citroen M."/>
            <person name="Collymore A."/>
            <person name="Cooke P."/>
            <person name="Costello M."/>
            <person name="D'Aco K."/>
            <person name="Daza R."/>
            <person name="De Haan G."/>
            <person name="DeGray S."/>
            <person name="DeMaso C."/>
            <person name="Dhargay N."/>
            <person name="Dooley K."/>
            <person name="Dooley E."/>
            <person name="Doricent M."/>
            <person name="Dorje P."/>
            <person name="Dorjee K."/>
            <person name="Dupes A."/>
            <person name="Elong R."/>
            <person name="Falk J."/>
            <person name="Farina A."/>
            <person name="Faro S."/>
            <person name="Ferguson D."/>
            <person name="Fisher S."/>
            <person name="Foley C.D."/>
            <person name="Franke A."/>
            <person name="Friedrich D."/>
            <person name="Gadbois L."/>
            <person name="Gearin G."/>
            <person name="Gearin C.R."/>
            <person name="Giannoukos G."/>
            <person name="Goode T."/>
            <person name="Graham J."/>
            <person name="Grandbois E."/>
            <person name="Grewal S."/>
            <person name="Gyaltsen K."/>
            <person name="Hafez N."/>
            <person name="Hagos B."/>
            <person name="Hall J."/>
            <person name="Henson C."/>
            <person name="Hollinger A."/>
            <person name="Honan T."/>
            <person name="Huard M.D."/>
            <person name="Hughes L."/>
            <person name="Hurhula B."/>
            <person name="Husby M.E."/>
            <person name="Kamat A."/>
            <person name="Kanga B."/>
            <person name="Kashin S."/>
            <person name="Khazanovich D."/>
            <person name="Kisner P."/>
            <person name="Lance K."/>
            <person name="Lara M."/>
            <person name="Lee W."/>
            <person name="Lennon N."/>
            <person name="Letendre F."/>
            <person name="LeVine R."/>
            <person name="Lipovsky A."/>
            <person name="Liu X."/>
            <person name="Liu J."/>
            <person name="Liu S."/>
            <person name="Lokyitsang T."/>
            <person name="Lokyitsang Y."/>
            <person name="Lubonja R."/>
            <person name="Lui A."/>
            <person name="MacDonald P."/>
            <person name="Magnisalis V."/>
            <person name="Maru K."/>
            <person name="Matthews C."/>
            <person name="McCusker W."/>
            <person name="McDonough S."/>
            <person name="Mehta T."/>
            <person name="Meldrim J."/>
            <person name="Meneus L."/>
            <person name="Mihai O."/>
            <person name="Mihalev A."/>
            <person name="Mihova T."/>
            <person name="Mittelman R."/>
            <person name="Mlenga V."/>
            <person name="Montmayeur A."/>
            <person name="Mulrain L."/>
            <person name="Navidi A."/>
            <person name="Naylor J."/>
            <person name="Negash T."/>
            <person name="Nguyen T."/>
            <person name="Nguyen N."/>
            <person name="Nicol R."/>
            <person name="Norbu C."/>
            <person name="Norbu N."/>
            <person name="Novod N."/>
            <person name="O'Neill B."/>
            <person name="Osman S."/>
            <person name="Markiewicz E."/>
            <person name="Oyono O.L."/>
            <person name="Patti C."/>
            <person name="Phunkhang P."/>
            <person name="Pierre F."/>
            <person name="Priest M."/>
            <person name="Raghuraman S."/>
            <person name="Rege F."/>
            <person name="Reyes R."/>
            <person name="Rise C."/>
            <person name="Rogov P."/>
            <person name="Ross K."/>
            <person name="Ryan E."/>
            <person name="Settipalli S."/>
            <person name="Shea T."/>
            <person name="Sherpa N."/>
            <person name="Shi L."/>
            <person name="Shih D."/>
            <person name="Sparrow T."/>
            <person name="Spaulding J."/>
            <person name="Stalker J."/>
            <person name="Stange-Thomann N."/>
            <person name="Stavropoulos S."/>
            <person name="Stone C."/>
            <person name="Strader C."/>
            <person name="Tesfaye S."/>
            <person name="Thomson T."/>
            <person name="Thoulutsang Y."/>
            <person name="Thoulutsang D."/>
            <person name="Topham K."/>
            <person name="Topping I."/>
            <person name="Tsamla T."/>
            <person name="Vassiliev H."/>
            <person name="Vo A."/>
            <person name="Wangchuk T."/>
            <person name="Wangdi T."/>
            <person name="Weiand M."/>
            <person name="Wilkinson J."/>
            <person name="Wilson A."/>
            <person name="Yadav S."/>
            <person name="Young G."/>
            <person name="Yu Q."/>
            <person name="Zembek L."/>
            <person name="Zhong D."/>
            <person name="Zimmer A."/>
            <person name="Zwirko Z."/>
            <person name="Jaffe D.B."/>
            <person name="Alvarez P."/>
            <person name="Brockman W."/>
            <person name="Butler J."/>
            <person name="Chin C."/>
            <person name="Gnerre S."/>
            <person name="Grabherr M."/>
            <person name="Kleber M."/>
            <person name="Mauceli E."/>
            <person name="MacCallum I."/>
        </authorList>
    </citation>
    <scope>NUCLEOTIDE SEQUENCE [LARGE SCALE GENOMIC DNA]</scope>
    <source>
        <strain evidence="3">white501</strain>
    </source>
</reference>
<dbReference type="OMA" id="ARKCESC"/>
<gene>
    <name evidence="2" type="primary">Dsim\GD12548</name>
    <name evidence="2" type="ORF">Dsim_GD12548</name>
</gene>